<dbReference type="Gene3D" id="3.30.160.60">
    <property type="entry name" value="Classic Zinc Finger"/>
    <property type="match status" value="1"/>
</dbReference>
<dbReference type="SUPFAM" id="SSF57889">
    <property type="entry name" value="Cysteine-rich domain"/>
    <property type="match status" value="1"/>
</dbReference>
<evidence type="ECO:0000313" key="3">
    <source>
        <dbReference type="EMBL" id="CAK9171697.1"/>
    </source>
</evidence>
<name>A0ABC8TQD9_9AQUA</name>
<reference evidence="3 4" key="1">
    <citation type="submission" date="2024-02" db="EMBL/GenBank/DDBJ databases">
        <authorList>
            <person name="Vignale AGUSTIN F."/>
            <person name="Sosa J E."/>
            <person name="Modenutti C."/>
        </authorList>
    </citation>
    <scope>NUCLEOTIDE SEQUENCE [LARGE SCALE GENOMIC DNA]</scope>
</reference>
<evidence type="ECO:0000259" key="2">
    <source>
        <dbReference type="Pfam" id="PF03107"/>
    </source>
</evidence>
<sequence length="151" mass="17552">PSTNPPTQTHIVMELVHFSHEHPLFFKEVRNDKGQKVICRGCQNSIMDTAYSCGKCDYFLHKRCAELPRQVKDPIHSHQLALHEDSPYGLFTKYICNVCRKVGEYSFNYFCSPCKFNICMSCFMGDRTITHKSHEHPLVLLSRPAFFYCNI</sequence>
<comment type="caution">
    <text evidence="3">The sequence shown here is derived from an EMBL/GenBank/DDBJ whole genome shotgun (WGS) entry which is preliminary data.</text>
</comment>
<proteinExistence type="predicted"/>
<evidence type="ECO:0000256" key="1">
    <source>
        <dbReference type="ARBA" id="ARBA00022737"/>
    </source>
</evidence>
<organism evidence="3 4">
    <name type="scientific">Ilex paraguariensis</name>
    <name type="common">yerba mate</name>
    <dbReference type="NCBI Taxonomy" id="185542"/>
    <lineage>
        <taxon>Eukaryota</taxon>
        <taxon>Viridiplantae</taxon>
        <taxon>Streptophyta</taxon>
        <taxon>Embryophyta</taxon>
        <taxon>Tracheophyta</taxon>
        <taxon>Spermatophyta</taxon>
        <taxon>Magnoliopsida</taxon>
        <taxon>eudicotyledons</taxon>
        <taxon>Gunneridae</taxon>
        <taxon>Pentapetalae</taxon>
        <taxon>asterids</taxon>
        <taxon>campanulids</taxon>
        <taxon>Aquifoliales</taxon>
        <taxon>Aquifoliaceae</taxon>
        <taxon>Ilex</taxon>
    </lineage>
</organism>
<feature type="domain" description="DC1" evidence="2">
    <location>
        <begin position="75"/>
        <end position="122"/>
    </location>
</feature>
<dbReference type="AlphaFoldDB" id="A0ABC8TQD9"/>
<dbReference type="Proteomes" id="UP001642360">
    <property type="component" value="Unassembled WGS sequence"/>
</dbReference>
<dbReference type="EMBL" id="CAUOFW020005834">
    <property type="protein sequence ID" value="CAK9171697.1"/>
    <property type="molecule type" value="Genomic_DNA"/>
</dbReference>
<evidence type="ECO:0000313" key="4">
    <source>
        <dbReference type="Proteomes" id="UP001642360"/>
    </source>
</evidence>
<protein>
    <recommendedName>
        <fullName evidence="2">DC1 domain-containing protein</fullName>
    </recommendedName>
</protein>
<dbReference type="InterPro" id="IPR004146">
    <property type="entry name" value="DC1"/>
</dbReference>
<feature type="non-terminal residue" evidence="3">
    <location>
        <position position="1"/>
    </location>
</feature>
<dbReference type="PANTHER" id="PTHR46288">
    <property type="entry name" value="PHORBOL-ESTER/DAG-TYPE DOMAIN-CONTAINING PROTEIN"/>
    <property type="match status" value="1"/>
</dbReference>
<dbReference type="PANTHER" id="PTHR46288:SF27">
    <property type="entry name" value="CYSTEINE_HISTIDINE-RICH C1 DOMAIN FAMILY PROTEIN"/>
    <property type="match status" value="1"/>
</dbReference>
<accession>A0ABC8TQD9</accession>
<feature type="non-terminal residue" evidence="3">
    <location>
        <position position="151"/>
    </location>
</feature>
<keyword evidence="1" id="KW-0677">Repeat</keyword>
<keyword evidence="4" id="KW-1185">Reference proteome</keyword>
<gene>
    <name evidence="3" type="ORF">ILEXP_LOCUS41286</name>
</gene>
<dbReference type="InterPro" id="IPR046349">
    <property type="entry name" value="C1-like_sf"/>
</dbReference>
<feature type="domain" description="DC1" evidence="2">
    <location>
        <begin position="18"/>
        <end position="65"/>
    </location>
</feature>
<dbReference type="Pfam" id="PF03107">
    <property type="entry name" value="C1_2"/>
    <property type="match status" value="2"/>
</dbReference>